<dbReference type="KEGG" id="pmrn:116943458"/>
<name>A0AAJ7T6G8_PETMA</name>
<sequence>MNGRHEGNDPVLRTLARELRRIQGDIEAQIPADEDAYQERSSLLDPRPHRPQRNCTRWDPWEPLEDEVEADASSPPRRWRWKSLAADDARSLRRDLAVDHRIAVAEIHAQNRELEEAKRELGQRIESLRARPREPEATPQGLQETLRELGFQGKRTQRQLQALRKDVRLLQADVGRMLIGQVDGGAVPPRDEPGPSQKVEPFEPPTHEAPVYTGGRLSAEISALRMMYARGGGDNPRVLDALNELLARAQAVEMSGKGGAHLPEARQPRRRHRRPPRHDPTLPALLSAYEEVEVQNELLRKKLGHVTLP</sequence>
<gene>
    <name evidence="4" type="primary">LOC116943458</name>
</gene>
<accession>A0AAJ7T6G8</accession>
<reference evidence="4" key="1">
    <citation type="submission" date="2025-08" db="UniProtKB">
        <authorList>
            <consortium name="RefSeq"/>
        </authorList>
    </citation>
    <scope>IDENTIFICATION</scope>
    <source>
        <tissue evidence="4">Sperm</tissue>
    </source>
</reference>
<dbReference type="PANTHER" id="PTHR33820:SF2">
    <property type="entry name" value="COILED-COIL DOMAIN-CONTAINING PROTEIN 17"/>
    <property type="match status" value="1"/>
</dbReference>
<dbReference type="PANTHER" id="PTHR33820">
    <property type="entry name" value="COILED-COIL DOMAIN-CONTAINING PROTEIN 17"/>
    <property type="match status" value="1"/>
</dbReference>
<dbReference type="Proteomes" id="UP001318040">
    <property type="component" value="Chromosome 1"/>
</dbReference>
<feature type="region of interest" description="Disordered" evidence="2">
    <location>
        <begin position="26"/>
        <end position="58"/>
    </location>
</feature>
<evidence type="ECO:0000256" key="2">
    <source>
        <dbReference type="SAM" id="MobiDB-lite"/>
    </source>
</evidence>
<dbReference type="AlphaFoldDB" id="A0AAJ7T6G8"/>
<keyword evidence="3" id="KW-1185">Reference proteome</keyword>
<evidence type="ECO:0000256" key="1">
    <source>
        <dbReference type="SAM" id="Coils"/>
    </source>
</evidence>
<dbReference type="InterPro" id="IPR038800">
    <property type="entry name" value="CCDC17"/>
</dbReference>
<feature type="coiled-coil region" evidence="1">
    <location>
        <begin position="100"/>
        <end position="173"/>
    </location>
</feature>
<feature type="region of interest" description="Disordered" evidence="2">
    <location>
        <begin position="181"/>
        <end position="211"/>
    </location>
</feature>
<feature type="region of interest" description="Disordered" evidence="2">
    <location>
        <begin position="254"/>
        <end position="282"/>
    </location>
</feature>
<dbReference type="RefSeq" id="XP_032812142.1">
    <property type="nucleotide sequence ID" value="XM_032956251.1"/>
</dbReference>
<organism evidence="3 4">
    <name type="scientific">Petromyzon marinus</name>
    <name type="common">Sea lamprey</name>
    <dbReference type="NCBI Taxonomy" id="7757"/>
    <lineage>
        <taxon>Eukaryota</taxon>
        <taxon>Metazoa</taxon>
        <taxon>Chordata</taxon>
        <taxon>Craniata</taxon>
        <taxon>Vertebrata</taxon>
        <taxon>Cyclostomata</taxon>
        <taxon>Hyperoartia</taxon>
        <taxon>Petromyzontiformes</taxon>
        <taxon>Petromyzontidae</taxon>
        <taxon>Petromyzon</taxon>
    </lineage>
</organism>
<evidence type="ECO:0000313" key="4">
    <source>
        <dbReference type="RefSeq" id="XP_032812142.1"/>
    </source>
</evidence>
<keyword evidence="1" id="KW-0175">Coiled coil</keyword>
<proteinExistence type="predicted"/>
<evidence type="ECO:0000313" key="3">
    <source>
        <dbReference type="Proteomes" id="UP001318040"/>
    </source>
</evidence>
<protein>
    <submittedName>
        <fullName evidence="4">Uncharacterized protein LOC116943458</fullName>
    </submittedName>
</protein>